<feature type="domain" description="Bromo" evidence="4">
    <location>
        <begin position="57"/>
        <end position="127"/>
    </location>
</feature>
<dbReference type="Gene3D" id="1.20.920.10">
    <property type="entry name" value="Bromodomain-like"/>
    <property type="match status" value="1"/>
</dbReference>
<feature type="compositionally biased region" description="Pro residues" evidence="3">
    <location>
        <begin position="768"/>
        <end position="778"/>
    </location>
</feature>
<keyword evidence="1 2" id="KW-0103">Bromodomain</keyword>
<dbReference type="PROSITE" id="PS00633">
    <property type="entry name" value="BROMODOMAIN_1"/>
    <property type="match status" value="1"/>
</dbReference>
<evidence type="ECO:0000256" key="1">
    <source>
        <dbReference type="ARBA" id="ARBA00023117"/>
    </source>
</evidence>
<organism evidence="5 6">
    <name type="scientific">Gymnopilus dilepis</name>
    <dbReference type="NCBI Taxonomy" id="231916"/>
    <lineage>
        <taxon>Eukaryota</taxon>
        <taxon>Fungi</taxon>
        <taxon>Dikarya</taxon>
        <taxon>Basidiomycota</taxon>
        <taxon>Agaricomycotina</taxon>
        <taxon>Agaricomycetes</taxon>
        <taxon>Agaricomycetidae</taxon>
        <taxon>Agaricales</taxon>
        <taxon>Agaricineae</taxon>
        <taxon>Hymenogastraceae</taxon>
        <taxon>Gymnopilus</taxon>
    </lineage>
</organism>
<keyword evidence="6" id="KW-1185">Reference proteome</keyword>
<dbReference type="Proteomes" id="UP000284706">
    <property type="component" value="Unassembled WGS sequence"/>
</dbReference>
<dbReference type="GO" id="GO:0006325">
    <property type="term" value="P:chromatin organization"/>
    <property type="evidence" value="ECO:0007669"/>
    <property type="project" value="UniProtKB-ARBA"/>
</dbReference>
<protein>
    <recommendedName>
        <fullName evidence="4">Bromo domain-containing protein</fullName>
    </recommendedName>
</protein>
<dbReference type="InterPro" id="IPR023631">
    <property type="entry name" value="Amidase_dom"/>
</dbReference>
<dbReference type="Pfam" id="PF01425">
    <property type="entry name" value="Amidase"/>
    <property type="match status" value="1"/>
</dbReference>
<dbReference type="SMART" id="SM00297">
    <property type="entry name" value="BROMO"/>
    <property type="match status" value="1"/>
</dbReference>
<name>A0A409VRY5_9AGAR</name>
<dbReference type="STRING" id="231916.A0A409VRY5"/>
<evidence type="ECO:0000259" key="4">
    <source>
        <dbReference type="PROSITE" id="PS50014"/>
    </source>
</evidence>
<feature type="compositionally biased region" description="Low complexity" evidence="3">
    <location>
        <begin position="411"/>
        <end position="427"/>
    </location>
</feature>
<feature type="region of interest" description="Disordered" evidence="3">
    <location>
        <begin position="152"/>
        <end position="238"/>
    </location>
</feature>
<dbReference type="InParanoid" id="A0A409VRY5"/>
<feature type="region of interest" description="Disordered" evidence="3">
    <location>
        <begin position="757"/>
        <end position="778"/>
    </location>
</feature>
<feature type="compositionally biased region" description="Gly residues" evidence="3">
    <location>
        <begin position="950"/>
        <end position="964"/>
    </location>
</feature>
<dbReference type="Gene3D" id="3.90.1300.10">
    <property type="entry name" value="Amidase signature (AS) domain"/>
    <property type="match status" value="1"/>
</dbReference>
<proteinExistence type="predicted"/>
<feature type="compositionally biased region" description="Pro residues" evidence="3">
    <location>
        <begin position="845"/>
        <end position="854"/>
    </location>
</feature>
<evidence type="ECO:0000256" key="2">
    <source>
        <dbReference type="PROSITE-ProRule" id="PRU00035"/>
    </source>
</evidence>
<dbReference type="PANTHER" id="PTHR42678:SF34">
    <property type="entry name" value="OS04G0183300 PROTEIN"/>
    <property type="match status" value="1"/>
</dbReference>
<dbReference type="SUPFAM" id="SSF47370">
    <property type="entry name" value="Bromodomain"/>
    <property type="match status" value="1"/>
</dbReference>
<evidence type="ECO:0000313" key="6">
    <source>
        <dbReference type="Proteomes" id="UP000284706"/>
    </source>
</evidence>
<dbReference type="InterPro" id="IPR036427">
    <property type="entry name" value="Bromodomain-like_sf"/>
</dbReference>
<dbReference type="SUPFAM" id="SSF75304">
    <property type="entry name" value="Amidase signature (AS) enzymes"/>
    <property type="match status" value="1"/>
</dbReference>
<feature type="region of interest" description="Disordered" evidence="3">
    <location>
        <begin position="487"/>
        <end position="534"/>
    </location>
</feature>
<dbReference type="InterPro" id="IPR009072">
    <property type="entry name" value="Histone-fold"/>
</dbReference>
<dbReference type="PRINTS" id="PR00503">
    <property type="entry name" value="BROMODOMAIN"/>
</dbReference>
<dbReference type="PANTHER" id="PTHR42678">
    <property type="entry name" value="AMIDASE"/>
    <property type="match status" value="1"/>
</dbReference>
<feature type="region of interest" description="Disordered" evidence="3">
    <location>
        <begin position="341"/>
        <end position="361"/>
    </location>
</feature>
<dbReference type="InterPro" id="IPR036928">
    <property type="entry name" value="AS_sf"/>
</dbReference>
<comment type="caution">
    <text evidence="5">The sequence shown here is derived from an EMBL/GenBank/DDBJ whole genome shotgun (WGS) entry which is preliminary data.</text>
</comment>
<dbReference type="Gene3D" id="1.10.20.10">
    <property type="entry name" value="Histone, subunit A"/>
    <property type="match status" value="1"/>
</dbReference>
<reference evidence="5 6" key="1">
    <citation type="journal article" date="2018" name="Evol. Lett.">
        <title>Horizontal gene cluster transfer increased hallucinogenic mushroom diversity.</title>
        <authorList>
            <person name="Reynolds H.T."/>
            <person name="Vijayakumar V."/>
            <person name="Gluck-Thaler E."/>
            <person name="Korotkin H.B."/>
            <person name="Matheny P.B."/>
            <person name="Slot J.C."/>
        </authorList>
    </citation>
    <scope>NUCLEOTIDE SEQUENCE [LARGE SCALE GENOMIC DNA]</scope>
    <source>
        <strain evidence="5 6">SRW20</strain>
    </source>
</reference>
<feature type="compositionally biased region" description="Low complexity" evidence="3">
    <location>
        <begin position="223"/>
        <end position="234"/>
    </location>
</feature>
<dbReference type="OrthoDB" id="21449at2759"/>
<evidence type="ECO:0000256" key="3">
    <source>
        <dbReference type="SAM" id="MobiDB-lite"/>
    </source>
</evidence>
<dbReference type="CDD" id="cd22927">
    <property type="entry name" value="HFD_SPT7"/>
    <property type="match status" value="1"/>
</dbReference>
<feature type="compositionally biased region" description="Gly residues" evidence="3">
    <location>
        <begin position="509"/>
        <end position="531"/>
    </location>
</feature>
<gene>
    <name evidence="5" type="ORF">CVT26_001817</name>
</gene>
<dbReference type="GO" id="GO:0046982">
    <property type="term" value="F:protein heterodimerization activity"/>
    <property type="evidence" value="ECO:0007669"/>
    <property type="project" value="InterPro"/>
</dbReference>
<dbReference type="Pfam" id="PF00439">
    <property type="entry name" value="Bromodomain"/>
    <property type="match status" value="1"/>
</dbReference>
<feature type="compositionally biased region" description="Low complexity" evidence="3">
    <location>
        <begin position="201"/>
        <end position="216"/>
    </location>
</feature>
<accession>A0A409VRY5</accession>
<dbReference type="InterPro" id="IPR001487">
    <property type="entry name" value="Bromodomain"/>
</dbReference>
<feature type="region of interest" description="Disordered" evidence="3">
    <location>
        <begin position="393"/>
        <end position="463"/>
    </location>
</feature>
<dbReference type="InterPro" id="IPR018359">
    <property type="entry name" value="Bromodomain_CS"/>
</dbReference>
<dbReference type="EMBL" id="NHYE01005584">
    <property type="protein sequence ID" value="PPQ68946.1"/>
    <property type="molecule type" value="Genomic_DNA"/>
</dbReference>
<feature type="compositionally biased region" description="Low complexity" evidence="3">
    <location>
        <begin position="163"/>
        <end position="187"/>
    </location>
</feature>
<feature type="region of interest" description="Disordered" evidence="3">
    <location>
        <begin position="933"/>
        <end position="1017"/>
    </location>
</feature>
<feature type="compositionally biased region" description="Low complexity" evidence="3">
    <location>
        <begin position="887"/>
        <end position="897"/>
    </location>
</feature>
<feature type="region of interest" description="Disordered" evidence="3">
    <location>
        <begin position="836"/>
        <end position="906"/>
    </location>
</feature>
<evidence type="ECO:0000313" key="5">
    <source>
        <dbReference type="EMBL" id="PPQ68946.1"/>
    </source>
</evidence>
<dbReference type="PROSITE" id="PS50014">
    <property type="entry name" value="BROMODOMAIN_2"/>
    <property type="match status" value="1"/>
</dbReference>
<sequence length="1650" mass="175735">MNNLLRTLTESQVKPVGDLRLLLTTVKEGRKSQDIKLTDPFYDSLEGLLTDLKTITIDNRDAEAFLKPVSRAEVPDYYDVIQHPMDFQTMLKKVKQKQYKSKREFKDDLDLIWSNCLTYNAAENHPLRPCVYRLREKAEKLLKHITDRKERADPLIPSDLPSTTAGGIRRINGTTTTLPSSSSSSTTNGYLNGRSSHTHSRSSSLSQSQTQSQVQSKTGTPKSGAVLAGASVAGKPRKDVPFAESPAIVRTPEGMALFREWDAEVGEMMDVDVGVAMDVDVVKPEEKEKNPVFEKKDQLVRSLRELVPVVEFEVDEPEQKEIKREDAMVVDGAVAAGEKRKLNGATDRRPRKKAKFATQYPTPLLDERDDLTQLWWGAVQSDALLGNGLPGIPFGPSSSKPLKRKVKKDPSASTSATATASTSTLPLALPPLPSTPVKRRIKKSSSSKAQDLPPPPPQNPKSLLVMMNNNIKTMRRLRHTHTKFAALSGTTAPGDGDEEGAAAAPAGEQGAGAAFGSGSGSAGAAGGGGPSGVSASPMKHAVSFADDVEEEVNDKIDESPWTVARRAAGGGKGKGKAKNLSGIELGPESAQDCLHWTTNKVLEHVGFQGTSAVALDVLADVASEYLQNVGRTIKYLSDQFGKTMTPEEIILHTLFESGSSKIQDLERYISDDIERYGARLTELDKKLVSAYTDLTAGEVLDDEALFEEDPEEVGTLAMGDFADMLGEDYLGLRELGIAEEFGLSNLSIPKKLLRGKKAANRPAAAKPTEPPPPYPPPPPFVPLTADKVDDQIGLLKGYYQSRFTQLAVEKAPAPPQSTPGFPPLPGAMQPFGLPGMPQPQAHIPGFPPSYPPNTLPSMAPHPASLAPPQPNPEGSATPVPQPDMGVLSIPPDLSLPDELPDSTHMKIGPLGQVLMSKAGGGAGVGKKKKDTAAAAASGGGGPAAASSNPGGSGGHGGGGGGGLPPGLVLANASAAAGVSPPGKKKKGNLGVGTGNGRKKKDGPSGPPPGPGMSGYGQGGLPAVVFASEIGLKKEDGQTWEKQKFLPLDIKPRPKVASLSSRLAAYILLLVLTLGCSLLARQFSWPPYVRFSQEGISFPDLYEASIADLQAGMDAGHFTSVNLVKAYFARIEEVNTQGPQLRAVLEVNPSALKQAEALDWERLWKGKRSLLHGIPVLLKDNLATVYEEGMNTTAGSLSLLKSIVSEDAGVVKRLRKAGLVRIRVTYCPLVYASGIIQGKPISANSPTLEVPMSPLVGRGGQTTNAYYPKANPAGSSSGSAVAASIGLAAVTLGTETDGSITMPSSFNNVVGIKPTVGLTSRAGVIPITERQDTVGPITRSLVDAAIVLSVIAGKNPNDNHTLTQPSKIPDYTQALDVDALKGKRIGVPRRVFMNSSLVGLDPYVHVVFEEALNTLRKLGATVVDPADLPSAKELRDYEFRGMMTAVDFKINKYLASLLQTPSGVRNLAELIEFNLAHSEIEMPDGFDQASLIRAEETNGRNETYFKEAIKFRELGRSRGIDAAMKEHELDALVLPGAGASSTPAAIAGYPIVTGDWCCFILHAAKLTSETPPVPMGFFPDNVTIRPFGPYTVYPAPGVPIGLAFIGTAFSEFELIGMAYAYEQATKTRLARKAFAAAIPKKQLRNILIDKK</sequence>